<reference evidence="2" key="1">
    <citation type="submission" date="2022-11" db="EMBL/GenBank/DDBJ databases">
        <title>Hoeflea poritis sp. nov., isolated from scleractinian coral Porites lutea.</title>
        <authorList>
            <person name="Zhang G."/>
            <person name="Wei Q."/>
            <person name="Cai L."/>
        </authorList>
    </citation>
    <scope>NUCLEOTIDE SEQUENCE</scope>
    <source>
        <strain evidence="2">E7-10</strain>
    </source>
</reference>
<dbReference type="Gene3D" id="3.40.50.1820">
    <property type="entry name" value="alpha/beta hydrolase"/>
    <property type="match status" value="1"/>
</dbReference>
<accession>A0ABT4VJI1</accession>
<keyword evidence="3" id="KW-1185">Reference proteome</keyword>
<keyword evidence="1" id="KW-0812">Transmembrane</keyword>
<evidence type="ECO:0000313" key="3">
    <source>
        <dbReference type="Proteomes" id="UP001148313"/>
    </source>
</evidence>
<dbReference type="PANTHER" id="PTHR12277:SF79">
    <property type="entry name" value="XAA-PRO DIPEPTIDYL-PEPTIDASE-RELATED"/>
    <property type="match status" value="1"/>
</dbReference>
<gene>
    <name evidence="2" type="ORF">OOZ53_05915</name>
</gene>
<sequence length="267" mass="28319">MIWTLKIAMVLAGLYAAIVVAAYFLQTQLIFPAGLVGQGGGAPPNSSNVELKTPDGETVVLVRMSPIAGEAGERPILLGFGGNAWSANALAAMLHQMFPEYEIAAMHYRGYGPSSGRPSARALFEDAALAYDHLSGQAGVVAVGLSIGASVAVDLAANRPLKGLVLVTPFDSLKELAATHYPWLPVRLFLRHRMENAATLRDLKLPVAIITAEHDIVVPDARSKPVREASADLRADIVIDGAGHNDIYERAEFEASLRKSVAAVSAD</sequence>
<dbReference type="SUPFAM" id="SSF53474">
    <property type="entry name" value="alpha/beta-Hydrolases"/>
    <property type="match status" value="1"/>
</dbReference>
<keyword evidence="1" id="KW-0472">Membrane</keyword>
<organism evidence="2 3">
    <name type="scientific">Hoeflea poritis</name>
    <dbReference type="NCBI Taxonomy" id="2993659"/>
    <lineage>
        <taxon>Bacteria</taxon>
        <taxon>Pseudomonadati</taxon>
        <taxon>Pseudomonadota</taxon>
        <taxon>Alphaproteobacteria</taxon>
        <taxon>Hyphomicrobiales</taxon>
        <taxon>Rhizobiaceae</taxon>
        <taxon>Hoeflea</taxon>
    </lineage>
</organism>
<evidence type="ECO:0000256" key="1">
    <source>
        <dbReference type="SAM" id="Phobius"/>
    </source>
</evidence>
<dbReference type="Proteomes" id="UP001148313">
    <property type="component" value="Unassembled WGS sequence"/>
</dbReference>
<keyword evidence="1" id="KW-1133">Transmembrane helix</keyword>
<comment type="caution">
    <text evidence="2">The sequence shown here is derived from an EMBL/GenBank/DDBJ whole genome shotgun (WGS) entry which is preliminary data.</text>
</comment>
<protein>
    <recommendedName>
        <fullName evidence="4">Serine aminopeptidase S33 domain-containing protein</fullName>
    </recommendedName>
</protein>
<proteinExistence type="predicted"/>
<dbReference type="RefSeq" id="WP_271088430.1">
    <property type="nucleotide sequence ID" value="NZ_JAPJZH010000003.1"/>
</dbReference>
<evidence type="ECO:0000313" key="2">
    <source>
        <dbReference type="EMBL" id="MDA4844876.1"/>
    </source>
</evidence>
<dbReference type="PANTHER" id="PTHR12277">
    <property type="entry name" value="ALPHA/BETA HYDROLASE DOMAIN-CONTAINING PROTEIN"/>
    <property type="match status" value="1"/>
</dbReference>
<dbReference type="EMBL" id="JAPJZH010000003">
    <property type="protein sequence ID" value="MDA4844876.1"/>
    <property type="molecule type" value="Genomic_DNA"/>
</dbReference>
<feature type="transmembrane region" description="Helical" evidence="1">
    <location>
        <begin position="7"/>
        <end position="25"/>
    </location>
</feature>
<dbReference type="InterPro" id="IPR029058">
    <property type="entry name" value="AB_hydrolase_fold"/>
</dbReference>
<evidence type="ECO:0008006" key="4">
    <source>
        <dbReference type="Google" id="ProtNLM"/>
    </source>
</evidence>
<name>A0ABT4VJI1_9HYPH</name>